<feature type="domain" description="UspA" evidence="2">
    <location>
        <begin position="2"/>
        <end position="155"/>
    </location>
</feature>
<keyword evidence="4" id="KW-1185">Reference proteome</keyword>
<dbReference type="EMBL" id="SHKI01000002">
    <property type="protein sequence ID" value="RZT68839.1"/>
    <property type="molecule type" value="Genomic_DNA"/>
</dbReference>
<dbReference type="PANTHER" id="PTHR46268:SF6">
    <property type="entry name" value="UNIVERSAL STRESS PROTEIN UP12"/>
    <property type="match status" value="1"/>
</dbReference>
<comment type="caution">
    <text evidence="3">The sequence shown here is derived from an EMBL/GenBank/DDBJ whole genome shotgun (WGS) entry which is preliminary data.</text>
</comment>
<dbReference type="RefSeq" id="WP_130452779.1">
    <property type="nucleotide sequence ID" value="NZ_QYAG01000005.1"/>
</dbReference>
<feature type="domain" description="UspA" evidence="2">
    <location>
        <begin position="168"/>
        <end position="311"/>
    </location>
</feature>
<dbReference type="AlphaFoldDB" id="A0A4V6MDQ0"/>
<comment type="similarity">
    <text evidence="1">Belongs to the universal stress protein A family.</text>
</comment>
<dbReference type="Pfam" id="PF00582">
    <property type="entry name" value="Usp"/>
    <property type="match status" value="2"/>
</dbReference>
<dbReference type="CDD" id="cd00293">
    <property type="entry name" value="USP-like"/>
    <property type="match status" value="1"/>
</dbReference>
<dbReference type="Proteomes" id="UP000291832">
    <property type="component" value="Unassembled WGS sequence"/>
</dbReference>
<evidence type="ECO:0000313" key="4">
    <source>
        <dbReference type="Proteomes" id="UP000291832"/>
    </source>
</evidence>
<dbReference type="InterPro" id="IPR006015">
    <property type="entry name" value="Universal_stress_UspA"/>
</dbReference>
<name>A0A4V6MDQ0_9MICO</name>
<proteinExistence type="inferred from homology"/>
<accession>A0A4V6MDQ0</accession>
<dbReference type="PRINTS" id="PR01438">
    <property type="entry name" value="UNVRSLSTRESS"/>
</dbReference>
<gene>
    <name evidence="3" type="ORF">EV139_0568</name>
</gene>
<dbReference type="SUPFAM" id="SSF52402">
    <property type="entry name" value="Adenine nucleotide alpha hydrolases-like"/>
    <property type="match status" value="2"/>
</dbReference>
<organism evidence="3 4">
    <name type="scientific">Leucobacter luti</name>
    <dbReference type="NCBI Taxonomy" id="340320"/>
    <lineage>
        <taxon>Bacteria</taxon>
        <taxon>Bacillati</taxon>
        <taxon>Actinomycetota</taxon>
        <taxon>Actinomycetes</taxon>
        <taxon>Micrococcales</taxon>
        <taxon>Microbacteriaceae</taxon>
        <taxon>Leucobacter</taxon>
    </lineage>
</organism>
<sequence>MTIVVGVAPSHCSTAAVNLGVLLARSYSRDLVLAAVTSAGWPGGGGGVDGEYQRFLAASARDALAAASALVPDDVRVRTVVHASSGARRGLLEVCAAESAIRLVVGSAGDHVGAAHAAETVAHPVAPGAHRARGIELGSVSLGLLQSAELPVAIAPHGFTAAPGARLERVTAAYSGSETSAELVLGAAAVAADAGAAIRIASFHTRPRGLLGAAIGFNAEAEVIAAWEAEIRDRAEALLNEIRGFATPPAQADVALGAGADWEAALRAIPWGDAEVLLVGSSSIGALARISLGSHAAKILRHAPVPVVMVPRRATEEYAERALEQLGAS</sequence>
<evidence type="ECO:0000256" key="1">
    <source>
        <dbReference type="ARBA" id="ARBA00008791"/>
    </source>
</evidence>
<evidence type="ECO:0000313" key="3">
    <source>
        <dbReference type="EMBL" id="RZT68839.1"/>
    </source>
</evidence>
<protein>
    <submittedName>
        <fullName evidence="3">Nucleotide-binding universal stress UspA family protein</fullName>
    </submittedName>
</protein>
<reference evidence="3 4" key="1">
    <citation type="journal article" date="2015" name="Stand. Genomic Sci.">
        <title>Genomic Encyclopedia of Bacterial and Archaeal Type Strains, Phase III: the genomes of soil and plant-associated and newly described type strains.</title>
        <authorList>
            <person name="Whitman W.B."/>
            <person name="Woyke T."/>
            <person name="Klenk H.P."/>
            <person name="Zhou Y."/>
            <person name="Lilburn T.G."/>
            <person name="Beck B.J."/>
            <person name="De Vos P."/>
            <person name="Vandamme P."/>
            <person name="Eisen J.A."/>
            <person name="Garrity G."/>
            <person name="Hugenholtz P."/>
            <person name="Kyrpides N.C."/>
        </authorList>
    </citation>
    <scope>NUCLEOTIDE SEQUENCE [LARGE SCALE GENOMIC DNA]</scope>
    <source>
        <strain evidence="3 4">RF6</strain>
    </source>
</reference>
<evidence type="ECO:0000259" key="2">
    <source>
        <dbReference type="Pfam" id="PF00582"/>
    </source>
</evidence>
<dbReference type="OrthoDB" id="5242641at2"/>
<dbReference type="Gene3D" id="3.40.50.12370">
    <property type="match status" value="1"/>
</dbReference>
<dbReference type="PANTHER" id="PTHR46268">
    <property type="entry name" value="STRESS RESPONSE PROTEIN NHAX"/>
    <property type="match status" value="1"/>
</dbReference>
<dbReference type="InterPro" id="IPR006016">
    <property type="entry name" value="UspA"/>
</dbReference>